<proteinExistence type="predicted"/>
<protein>
    <submittedName>
        <fullName evidence="2">DUF2938 domain-containing protein</fullName>
    </submittedName>
</protein>
<keyword evidence="1" id="KW-0812">Transmembrane</keyword>
<sequence length="158" mass="16700">MGFVATGVLMGLAGTAAMDVWAQLLHRAFGQPLPNWAMPGRWFGHLAKGQVFHDDIGAAEPIKGELGLGWALHYGVGVLYGLIWAVLAGAGWLAAPTFLPVWIFALLTIAAGWFLLMPGMGLGWAGSRLDLPWIVRAKGLLAHTVFGLGMWGAALAVA</sequence>
<dbReference type="InterPro" id="IPR021329">
    <property type="entry name" value="DUF2938"/>
</dbReference>
<dbReference type="EMBL" id="SMZO01000032">
    <property type="protein sequence ID" value="TDL86370.1"/>
    <property type="molecule type" value="Genomic_DNA"/>
</dbReference>
<keyword evidence="1" id="KW-1133">Transmembrane helix</keyword>
<accession>A0A4R6AQM7</accession>
<feature type="transmembrane region" description="Helical" evidence="1">
    <location>
        <begin position="101"/>
        <end position="120"/>
    </location>
</feature>
<keyword evidence="3" id="KW-1185">Reference proteome</keyword>
<name>A0A4R6AQM7_9RHOB</name>
<gene>
    <name evidence="2" type="ORF">E2L05_13530</name>
</gene>
<dbReference type="Pfam" id="PF11158">
    <property type="entry name" value="DUF2938"/>
    <property type="match status" value="1"/>
</dbReference>
<keyword evidence="1" id="KW-0472">Membrane</keyword>
<dbReference type="RefSeq" id="WP_133343437.1">
    <property type="nucleotide sequence ID" value="NZ_SMZO01000032.1"/>
</dbReference>
<feature type="transmembrane region" description="Helical" evidence="1">
    <location>
        <begin position="71"/>
        <end position="94"/>
    </location>
</feature>
<dbReference type="AlphaFoldDB" id="A0A4R6AQM7"/>
<evidence type="ECO:0000313" key="2">
    <source>
        <dbReference type="EMBL" id="TDL86370.1"/>
    </source>
</evidence>
<reference evidence="2 3" key="1">
    <citation type="submission" date="2019-03" db="EMBL/GenBank/DDBJ databases">
        <title>Rhodobacteraceae bacterium SM1902, a new member of the family Rhodobacteraceae isolated from Yantai.</title>
        <authorList>
            <person name="Sun Y."/>
        </authorList>
    </citation>
    <scope>NUCLEOTIDE SEQUENCE [LARGE SCALE GENOMIC DNA]</scope>
    <source>
        <strain evidence="2 3">SM1902</strain>
    </source>
</reference>
<comment type="caution">
    <text evidence="2">The sequence shown here is derived from an EMBL/GenBank/DDBJ whole genome shotgun (WGS) entry which is preliminary data.</text>
</comment>
<dbReference type="OrthoDB" id="9812539at2"/>
<dbReference type="Proteomes" id="UP000294562">
    <property type="component" value="Unassembled WGS sequence"/>
</dbReference>
<feature type="transmembrane region" description="Helical" evidence="1">
    <location>
        <begin position="140"/>
        <end position="157"/>
    </location>
</feature>
<evidence type="ECO:0000313" key="3">
    <source>
        <dbReference type="Proteomes" id="UP000294562"/>
    </source>
</evidence>
<evidence type="ECO:0000256" key="1">
    <source>
        <dbReference type="SAM" id="Phobius"/>
    </source>
</evidence>
<organism evidence="2 3">
    <name type="scientific">Meridianimarinicoccus aquatilis</name>
    <dbReference type="NCBI Taxonomy" id="2552766"/>
    <lineage>
        <taxon>Bacteria</taxon>
        <taxon>Pseudomonadati</taxon>
        <taxon>Pseudomonadota</taxon>
        <taxon>Alphaproteobacteria</taxon>
        <taxon>Rhodobacterales</taxon>
        <taxon>Paracoccaceae</taxon>
        <taxon>Meridianimarinicoccus</taxon>
    </lineage>
</organism>